<protein>
    <submittedName>
        <fullName evidence="2">Uncharacterized protein</fullName>
    </submittedName>
</protein>
<accession>A0A1I3XXQ1</accession>
<organism evidence="2 3">
    <name type="scientific">Falsiroseomonas stagni DSM 19981</name>
    <dbReference type="NCBI Taxonomy" id="1123062"/>
    <lineage>
        <taxon>Bacteria</taxon>
        <taxon>Pseudomonadati</taxon>
        <taxon>Pseudomonadota</taxon>
        <taxon>Alphaproteobacteria</taxon>
        <taxon>Acetobacterales</taxon>
        <taxon>Roseomonadaceae</taxon>
        <taxon>Falsiroseomonas</taxon>
    </lineage>
</organism>
<dbReference type="Proteomes" id="UP000199473">
    <property type="component" value="Unassembled WGS sequence"/>
</dbReference>
<dbReference type="OrthoDB" id="8497471at2"/>
<evidence type="ECO:0000313" key="2">
    <source>
        <dbReference type="EMBL" id="SFK23776.1"/>
    </source>
</evidence>
<dbReference type="RefSeq" id="WP_092955535.1">
    <property type="nucleotide sequence ID" value="NZ_FOSQ01000001.1"/>
</dbReference>
<proteinExistence type="predicted"/>
<gene>
    <name evidence="2" type="ORF">SAMN02745775_101710</name>
</gene>
<feature type="region of interest" description="Disordered" evidence="1">
    <location>
        <begin position="275"/>
        <end position="295"/>
    </location>
</feature>
<keyword evidence="3" id="KW-1185">Reference proteome</keyword>
<reference evidence="2 3" key="1">
    <citation type="submission" date="2016-10" db="EMBL/GenBank/DDBJ databases">
        <authorList>
            <person name="de Groot N.N."/>
        </authorList>
    </citation>
    <scope>NUCLEOTIDE SEQUENCE [LARGE SCALE GENOMIC DNA]</scope>
    <source>
        <strain evidence="2 3">DSM 19981</strain>
    </source>
</reference>
<sequence>MPLSYGPPDETLSRELRQVAEAARAVIATLAKLNVIPPDFPKAALHDLCTALTALPEGTAENCRPQLELARNVLPKLRREHFGIEGEAAATTPEEDEQPRFTRGMMLDQQVNGLLAAVTTALDEYRAQAGLVVEDVVRPDDVAVPTATARLGGVEAQTDQVVGRLRQGVEQLDRRGVSATEPGDLLRRSLRDSENLALAARSQLRQRSTVARWFDSVSAAFRRTPDLIEAAGRGLSAGANAAEPLGRWLVDYLTEWVGTTVRLTRDLGDALQESARRLRDASPARPSPSPSPPELEAQDLAELARLGLPVSDDPLRRGGLVIEATAAF</sequence>
<evidence type="ECO:0000313" key="3">
    <source>
        <dbReference type="Proteomes" id="UP000199473"/>
    </source>
</evidence>
<dbReference type="AlphaFoldDB" id="A0A1I3XXQ1"/>
<dbReference type="EMBL" id="FOSQ01000001">
    <property type="protein sequence ID" value="SFK23776.1"/>
    <property type="molecule type" value="Genomic_DNA"/>
</dbReference>
<name>A0A1I3XXQ1_9PROT</name>
<evidence type="ECO:0000256" key="1">
    <source>
        <dbReference type="SAM" id="MobiDB-lite"/>
    </source>
</evidence>